<comment type="caution">
    <text evidence="2">The sequence shown here is derived from an EMBL/GenBank/DDBJ whole genome shotgun (WGS) entry which is preliminary data.</text>
</comment>
<reference evidence="2" key="1">
    <citation type="submission" date="2023-02" db="EMBL/GenBank/DDBJ databases">
        <title>Genome of toxic invasive species Heracleum sosnowskyi carries increased number of genes despite the absence of recent whole-genome duplications.</title>
        <authorList>
            <person name="Schelkunov M."/>
            <person name="Shtratnikova V."/>
            <person name="Makarenko M."/>
            <person name="Klepikova A."/>
            <person name="Omelchenko D."/>
            <person name="Novikova G."/>
            <person name="Obukhova E."/>
            <person name="Bogdanov V."/>
            <person name="Penin A."/>
            <person name="Logacheva M."/>
        </authorList>
    </citation>
    <scope>NUCLEOTIDE SEQUENCE</scope>
    <source>
        <strain evidence="2">Hsosn_3</strain>
        <tissue evidence="2">Leaf</tissue>
    </source>
</reference>
<accession>A0AAD8MLH1</accession>
<dbReference type="InterPro" id="IPR039325">
    <property type="entry name" value="NDX"/>
</dbReference>
<dbReference type="AlphaFoldDB" id="A0AAD8MLH1"/>
<gene>
    <name evidence="2" type="ORF">POM88_027444</name>
</gene>
<sequence length="176" mass="20159">MYRITIALYWLRCAKAYGLSCNRLRTKVSVTMLLVEFESIWCKRDLFLWEEDATFDYDPFVAAGWVLNSFSNIPVTGSFTSTYTYNMPRDSYTAQRTSLLVKIIANLHCFAPDIYEDEKDMFLNNLFSCLQKEIFKSSDGASEKASDASKNIGSLLNRAESLRNSYLSEQDVQILG</sequence>
<dbReference type="GO" id="GO:0003697">
    <property type="term" value="F:single-stranded DNA binding"/>
    <property type="evidence" value="ECO:0007669"/>
    <property type="project" value="InterPro"/>
</dbReference>
<reference evidence="2" key="2">
    <citation type="submission" date="2023-05" db="EMBL/GenBank/DDBJ databases">
        <authorList>
            <person name="Schelkunov M.I."/>
        </authorList>
    </citation>
    <scope>NUCLEOTIDE SEQUENCE</scope>
    <source>
        <strain evidence="2">Hsosn_3</strain>
        <tissue evidence="2">Leaf</tissue>
    </source>
</reference>
<protein>
    <recommendedName>
        <fullName evidence="1">Nodulin homeobox N-terminal domain-containing protein</fullName>
    </recommendedName>
</protein>
<name>A0AAD8MLH1_9APIA</name>
<keyword evidence="3" id="KW-1185">Reference proteome</keyword>
<dbReference type="PANTHER" id="PTHR35743:SF1">
    <property type="entry name" value="NODULIN HOMEOBOX"/>
    <property type="match status" value="1"/>
</dbReference>
<evidence type="ECO:0000313" key="2">
    <source>
        <dbReference type="EMBL" id="KAK1380700.1"/>
    </source>
</evidence>
<dbReference type="GO" id="GO:0009908">
    <property type="term" value="P:flower development"/>
    <property type="evidence" value="ECO:0007669"/>
    <property type="project" value="InterPro"/>
</dbReference>
<proteinExistence type="predicted"/>
<dbReference type="Pfam" id="PF25246">
    <property type="entry name" value="Nodulin_N"/>
    <property type="match status" value="1"/>
</dbReference>
<evidence type="ECO:0000259" key="1">
    <source>
        <dbReference type="Pfam" id="PF25246"/>
    </source>
</evidence>
<dbReference type="Proteomes" id="UP001237642">
    <property type="component" value="Unassembled WGS sequence"/>
</dbReference>
<evidence type="ECO:0000313" key="3">
    <source>
        <dbReference type="Proteomes" id="UP001237642"/>
    </source>
</evidence>
<dbReference type="EMBL" id="JAUIZM010000006">
    <property type="protein sequence ID" value="KAK1380700.1"/>
    <property type="molecule type" value="Genomic_DNA"/>
</dbReference>
<organism evidence="2 3">
    <name type="scientific">Heracleum sosnowskyi</name>
    <dbReference type="NCBI Taxonomy" id="360622"/>
    <lineage>
        <taxon>Eukaryota</taxon>
        <taxon>Viridiplantae</taxon>
        <taxon>Streptophyta</taxon>
        <taxon>Embryophyta</taxon>
        <taxon>Tracheophyta</taxon>
        <taxon>Spermatophyta</taxon>
        <taxon>Magnoliopsida</taxon>
        <taxon>eudicotyledons</taxon>
        <taxon>Gunneridae</taxon>
        <taxon>Pentapetalae</taxon>
        <taxon>asterids</taxon>
        <taxon>campanulids</taxon>
        <taxon>Apiales</taxon>
        <taxon>Apiaceae</taxon>
        <taxon>Apioideae</taxon>
        <taxon>apioid superclade</taxon>
        <taxon>Tordylieae</taxon>
        <taxon>Tordyliinae</taxon>
        <taxon>Heracleum</taxon>
    </lineage>
</organism>
<dbReference type="InterPro" id="IPR057287">
    <property type="entry name" value="Ndx_N"/>
</dbReference>
<feature type="domain" description="Nodulin homeobox N-terminal" evidence="1">
    <location>
        <begin position="36"/>
        <end position="161"/>
    </location>
</feature>
<dbReference type="PANTHER" id="PTHR35743">
    <property type="entry name" value="NODULIN HOMEOBOX"/>
    <property type="match status" value="1"/>
</dbReference>